<dbReference type="EMBL" id="VUND01000002">
    <property type="protein sequence ID" value="MST60578.1"/>
    <property type="molecule type" value="Genomic_DNA"/>
</dbReference>
<organism evidence="2 3">
    <name type="scientific">Parafannyhessea umbonata</name>
    <dbReference type="NCBI Taxonomy" id="604330"/>
    <lineage>
        <taxon>Bacteria</taxon>
        <taxon>Bacillati</taxon>
        <taxon>Actinomycetota</taxon>
        <taxon>Coriobacteriia</taxon>
        <taxon>Coriobacteriales</taxon>
        <taxon>Atopobiaceae</taxon>
        <taxon>Parafannyhessea</taxon>
    </lineage>
</organism>
<dbReference type="PROSITE" id="PS51186">
    <property type="entry name" value="GNAT"/>
    <property type="match status" value="1"/>
</dbReference>
<dbReference type="Proteomes" id="UP000434342">
    <property type="component" value="Unassembled WGS sequence"/>
</dbReference>
<gene>
    <name evidence="2" type="ORF">FYJ69_06595</name>
</gene>
<dbReference type="SUPFAM" id="SSF55729">
    <property type="entry name" value="Acyl-CoA N-acyltransferases (Nat)"/>
    <property type="match status" value="1"/>
</dbReference>
<sequence>MSAILYSVRLISIVPDCTRENRHIAVRGGESRAACWLPRDARCAKLDCLARVLRREKSVELRTERLLLRPWAPSDAETLYQLARDPEVGPAAGWPAHADVGESLDTIRGVLAAPETYAIVQLRDGALVGCVALRFGEDSCSGLDAEPELGFWVGRPHWGCGYATEAASCMVDRAFADLGCDAVWCCHYDGNARSARVQQKLGFEFVRLDPNGDTRLGYTLPEVENVLRRDRWERPRA</sequence>
<dbReference type="InterPro" id="IPR051531">
    <property type="entry name" value="N-acetyltransferase"/>
</dbReference>
<name>A0A6N7WUW9_9ACTN</name>
<accession>A0A6N7WUW9</accession>
<dbReference type="PANTHER" id="PTHR43792">
    <property type="entry name" value="GNAT FAMILY, PUTATIVE (AFU_ORTHOLOGUE AFUA_3G00765)-RELATED-RELATED"/>
    <property type="match status" value="1"/>
</dbReference>
<dbReference type="PANTHER" id="PTHR43792:SF1">
    <property type="entry name" value="N-ACETYLTRANSFERASE DOMAIN-CONTAINING PROTEIN"/>
    <property type="match status" value="1"/>
</dbReference>
<protein>
    <submittedName>
        <fullName evidence="2">GNAT family N-acetyltransferase</fullName>
    </submittedName>
</protein>
<reference evidence="2 3" key="1">
    <citation type="submission" date="2019-08" db="EMBL/GenBank/DDBJ databases">
        <title>In-depth cultivation of the pig gut microbiome towards novel bacterial diversity and tailored functional studies.</title>
        <authorList>
            <person name="Wylensek D."/>
            <person name="Hitch T.C.A."/>
            <person name="Clavel T."/>
        </authorList>
    </citation>
    <scope>NUCLEOTIDE SEQUENCE [LARGE SCALE GENOMIC DNA]</scope>
    <source>
        <strain evidence="2 3">WB01_CNA04</strain>
    </source>
</reference>
<dbReference type="Pfam" id="PF13302">
    <property type="entry name" value="Acetyltransf_3"/>
    <property type="match status" value="1"/>
</dbReference>
<keyword evidence="2" id="KW-0808">Transferase</keyword>
<dbReference type="AlphaFoldDB" id="A0A6N7WUW9"/>
<dbReference type="InterPro" id="IPR000182">
    <property type="entry name" value="GNAT_dom"/>
</dbReference>
<dbReference type="Gene3D" id="3.40.630.30">
    <property type="match status" value="1"/>
</dbReference>
<dbReference type="InterPro" id="IPR016181">
    <property type="entry name" value="Acyl_CoA_acyltransferase"/>
</dbReference>
<comment type="caution">
    <text evidence="2">The sequence shown here is derived from an EMBL/GenBank/DDBJ whole genome shotgun (WGS) entry which is preliminary data.</text>
</comment>
<evidence type="ECO:0000313" key="2">
    <source>
        <dbReference type="EMBL" id="MST60578.1"/>
    </source>
</evidence>
<proteinExistence type="predicted"/>
<evidence type="ECO:0000313" key="3">
    <source>
        <dbReference type="Proteomes" id="UP000434342"/>
    </source>
</evidence>
<evidence type="ECO:0000259" key="1">
    <source>
        <dbReference type="PROSITE" id="PS51186"/>
    </source>
</evidence>
<feature type="domain" description="N-acetyltransferase" evidence="1">
    <location>
        <begin position="66"/>
        <end position="221"/>
    </location>
</feature>
<dbReference type="GO" id="GO:0016747">
    <property type="term" value="F:acyltransferase activity, transferring groups other than amino-acyl groups"/>
    <property type="evidence" value="ECO:0007669"/>
    <property type="project" value="InterPro"/>
</dbReference>